<accession>A0A336LV56</accession>
<dbReference type="EMBL" id="UFQT01000215">
    <property type="protein sequence ID" value="SSX21815.1"/>
    <property type="molecule type" value="Genomic_DNA"/>
</dbReference>
<feature type="transmembrane region" description="Helical" evidence="7">
    <location>
        <begin position="146"/>
        <end position="169"/>
    </location>
</feature>
<evidence type="ECO:0000256" key="7">
    <source>
        <dbReference type="SAM" id="Phobius"/>
    </source>
</evidence>
<feature type="transmembrane region" description="Helical" evidence="7">
    <location>
        <begin position="181"/>
        <end position="199"/>
    </location>
</feature>
<feature type="transmembrane region" description="Helical" evidence="7">
    <location>
        <begin position="33"/>
        <end position="57"/>
    </location>
</feature>
<dbReference type="VEuPathDB" id="VectorBase:CSON005473"/>
<evidence type="ECO:0000256" key="5">
    <source>
        <dbReference type="ARBA" id="ARBA00022989"/>
    </source>
</evidence>
<comment type="subcellular location">
    <subcellularLocation>
        <location evidence="1">Membrane</location>
        <topology evidence="1">Multi-pass membrane protein</topology>
    </subcellularLocation>
</comment>
<protein>
    <submittedName>
        <fullName evidence="8">CSON005473 protein</fullName>
    </submittedName>
</protein>
<dbReference type="GO" id="GO:0007219">
    <property type="term" value="P:Notch signaling pathway"/>
    <property type="evidence" value="ECO:0007669"/>
    <property type="project" value="UniProtKB-KW"/>
</dbReference>
<evidence type="ECO:0000256" key="6">
    <source>
        <dbReference type="ARBA" id="ARBA00023136"/>
    </source>
</evidence>
<dbReference type="AlphaFoldDB" id="A0A336LV56"/>
<evidence type="ECO:0000256" key="3">
    <source>
        <dbReference type="ARBA" id="ARBA00022692"/>
    </source>
</evidence>
<feature type="transmembrane region" description="Helical" evidence="7">
    <location>
        <begin position="63"/>
        <end position="85"/>
    </location>
</feature>
<dbReference type="PANTHER" id="PTHR12889">
    <property type="entry name" value="GAMMA-SECRETASE SUBUNIT APH-1"/>
    <property type="match status" value="1"/>
</dbReference>
<keyword evidence="5 7" id="KW-1133">Transmembrane helix</keyword>
<dbReference type="OMA" id="PTYIIMF"/>
<evidence type="ECO:0000256" key="1">
    <source>
        <dbReference type="ARBA" id="ARBA00004141"/>
    </source>
</evidence>
<name>A0A336LV56_CULSO</name>
<evidence type="ECO:0000313" key="8">
    <source>
        <dbReference type="EMBL" id="SSX21815.1"/>
    </source>
</evidence>
<keyword evidence="3 7" id="KW-0812">Transmembrane</keyword>
<keyword evidence="4" id="KW-0914">Notch signaling pathway</keyword>
<feature type="transmembrane region" description="Helical" evidence="7">
    <location>
        <begin position="6"/>
        <end position="26"/>
    </location>
</feature>
<dbReference type="GO" id="GO:0016485">
    <property type="term" value="P:protein processing"/>
    <property type="evidence" value="ECO:0007669"/>
    <property type="project" value="InterPro"/>
</dbReference>
<evidence type="ECO:0000256" key="4">
    <source>
        <dbReference type="ARBA" id="ARBA00022976"/>
    </source>
</evidence>
<evidence type="ECO:0000256" key="2">
    <source>
        <dbReference type="ARBA" id="ARBA00005577"/>
    </source>
</evidence>
<feature type="transmembrane region" description="Helical" evidence="7">
    <location>
        <begin position="205"/>
        <end position="225"/>
    </location>
</feature>
<dbReference type="GO" id="GO:0016020">
    <property type="term" value="C:membrane"/>
    <property type="evidence" value="ECO:0007669"/>
    <property type="project" value="UniProtKB-SubCell"/>
</dbReference>
<dbReference type="InterPro" id="IPR009294">
    <property type="entry name" value="Aph-1"/>
</dbReference>
<keyword evidence="6 7" id="KW-0472">Membrane</keyword>
<dbReference type="Pfam" id="PF06105">
    <property type="entry name" value="Aph-1"/>
    <property type="match status" value="1"/>
</dbReference>
<reference evidence="8" key="1">
    <citation type="submission" date="2018-07" db="EMBL/GenBank/DDBJ databases">
        <authorList>
            <person name="Quirk P.G."/>
            <person name="Krulwich T.A."/>
        </authorList>
    </citation>
    <scope>NUCLEOTIDE SEQUENCE</scope>
</reference>
<feature type="transmembrane region" description="Helical" evidence="7">
    <location>
        <begin position="106"/>
        <end position="126"/>
    </location>
</feature>
<organism evidence="8">
    <name type="scientific">Culicoides sonorensis</name>
    <name type="common">Biting midge</name>
    <dbReference type="NCBI Taxonomy" id="179676"/>
    <lineage>
        <taxon>Eukaryota</taxon>
        <taxon>Metazoa</taxon>
        <taxon>Ecdysozoa</taxon>
        <taxon>Arthropoda</taxon>
        <taxon>Hexapoda</taxon>
        <taxon>Insecta</taxon>
        <taxon>Pterygota</taxon>
        <taxon>Neoptera</taxon>
        <taxon>Endopterygota</taxon>
        <taxon>Diptera</taxon>
        <taxon>Nematocera</taxon>
        <taxon>Chironomoidea</taxon>
        <taxon>Ceratopogonidae</taxon>
        <taxon>Ceratopogoninae</taxon>
        <taxon>Culicoides</taxon>
        <taxon>Monoculicoides</taxon>
    </lineage>
</organism>
<sequence length="240" mass="26727">MTFAEFFGCTFLTFGPALAMFVFTIAHDPMRIIILLMSSFFWLVAMLLSSIIWFAVVPLRDKLLFGIICSVLIQEAFRYGIYVALRKTERGLRQVAEDIQIVENKHTLAYVSGLGFGIISAAFSTVNVLADSAGPGTVGLHGSSDIFFITSAAQALCMILLHVFWTVIFFSGCDRRKYEHIIFVVVAHLFVSCMTLWNSQEWYGLTLPLNFSMALICGIIAFKIAGGSSKTLKKFVKCQQ</sequence>
<comment type="similarity">
    <text evidence="2">Belongs to the APH-1 family.</text>
</comment>
<proteinExistence type="inferred from homology"/>
<gene>
    <name evidence="8" type="primary">CSON005473</name>
</gene>